<sequence>MTDNSTPSLVEDLLPATGTIDIEALLDNIEGFILSHSILPPGASAALTLWCLASYNINNFRIFPKLVICSPQRRCGKSTVLDLIEAFSSKALVTSNMTPATIFRIIESDQPTLIIDEADTFVAGGSKEMIGIINSGHARSRAYANRCAAETHQVQRFSTWAPMALASIGELSSTIMDRAVVITLKRKTARETVLRLVPDLPQKSILDRRKLLKWSLDNEAQISNNLIEPPNIGNDRAVDNWLPLFTIANQVSAVWLDKCEAAYQALTESELQASLEDQLLIDIRLIFVEKAVTRISSQELVFELLADIDSRWHLANNGRAMKAPVVARILRPFRVKSRNLRFGNGTQAKGYELSDFKDTFDRYLEPLVPPLKLP</sequence>
<dbReference type="InterPro" id="IPR022081">
    <property type="entry name" value="DUF3631"/>
</dbReference>
<name>A0ABV7D0P7_9PROT</name>
<reference evidence="3" key="1">
    <citation type="journal article" date="2019" name="Int. J. Syst. Evol. Microbiol.">
        <title>The Global Catalogue of Microorganisms (GCM) 10K type strain sequencing project: providing services to taxonomists for standard genome sequencing and annotation.</title>
        <authorList>
            <consortium name="The Broad Institute Genomics Platform"/>
            <consortium name="The Broad Institute Genome Sequencing Center for Infectious Disease"/>
            <person name="Wu L."/>
            <person name="Ma J."/>
        </authorList>
    </citation>
    <scope>NUCLEOTIDE SEQUENCE [LARGE SCALE GENOMIC DNA]</scope>
    <source>
        <strain evidence="3">KCTC 62164</strain>
    </source>
</reference>
<evidence type="ECO:0000313" key="2">
    <source>
        <dbReference type="EMBL" id="MFC3050563.1"/>
    </source>
</evidence>
<comment type="caution">
    <text evidence="2">The sequence shown here is derived from an EMBL/GenBank/DDBJ whole genome shotgun (WGS) entry which is preliminary data.</text>
</comment>
<dbReference type="RefSeq" id="WP_194214938.1">
    <property type="nucleotide sequence ID" value="NZ_CP061205.1"/>
</dbReference>
<evidence type="ECO:0000313" key="3">
    <source>
        <dbReference type="Proteomes" id="UP001595444"/>
    </source>
</evidence>
<proteinExistence type="predicted"/>
<feature type="domain" description="DUF3631" evidence="1">
    <location>
        <begin position="184"/>
        <end position="363"/>
    </location>
</feature>
<organism evidence="2 3">
    <name type="scientific">Kordiimonas pumila</name>
    <dbReference type="NCBI Taxonomy" id="2161677"/>
    <lineage>
        <taxon>Bacteria</taxon>
        <taxon>Pseudomonadati</taxon>
        <taxon>Pseudomonadota</taxon>
        <taxon>Alphaproteobacteria</taxon>
        <taxon>Kordiimonadales</taxon>
        <taxon>Kordiimonadaceae</taxon>
        <taxon>Kordiimonas</taxon>
    </lineage>
</organism>
<evidence type="ECO:0000259" key="1">
    <source>
        <dbReference type="Pfam" id="PF12307"/>
    </source>
</evidence>
<dbReference type="Proteomes" id="UP001595444">
    <property type="component" value="Unassembled WGS sequence"/>
</dbReference>
<accession>A0ABV7D0P7</accession>
<keyword evidence="3" id="KW-1185">Reference proteome</keyword>
<dbReference type="Pfam" id="PF12307">
    <property type="entry name" value="DUF3631"/>
    <property type="match status" value="1"/>
</dbReference>
<protein>
    <submittedName>
        <fullName evidence="2">DUF3631 domain-containing protein</fullName>
    </submittedName>
</protein>
<gene>
    <name evidence="2" type="ORF">ACFOKA_01450</name>
</gene>
<dbReference type="EMBL" id="JBHRSL010000001">
    <property type="protein sequence ID" value="MFC3050563.1"/>
    <property type="molecule type" value="Genomic_DNA"/>
</dbReference>